<dbReference type="InterPro" id="IPR013762">
    <property type="entry name" value="Integrase-like_cat_sf"/>
</dbReference>
<evidence type="ECO:0000256" key="1">
    <source>
        <dbReference type="ARBA" id="ARBA00008857"/>
    </source>
</evidence>
<dbReference type="GO" id="GO:0015074">
    <property type="term" value="P:DNA integration"/>
    <property type="evidence" value="ECO:0007669"/>
    <property type="project" value="UniProtKB-KW"/>
</dbReference>
<protein>
    <submittedName>
        <fullName evidence="8">Tyrosine-type recombinase/integrase</fullName>
    </submittedName>
</protein>
<reference evidence="8 9" key="1">
    <citation type="submission" date="2020-10" db="EMBL/GenBank/DDBJ databases">
        <title>Genome sequencing of Massilia sp. LPB0304.</title>
        <authorList>
            <person name="Kim J."/>
        </authorList>
    </citation>
    <scope>NUCLEOTIDE SEQUENCE [LARGE SCALE GENOMIC DNA]</scope>
    <source>
        <strain evidence="8 9">LPB0304</strain>
    </source>
</reference>
<dbReference type="PROSITE" id="PS51900">
    <property type="entry name" value="CB"/>
    <property type="match status" value="1"/>
</dbReference>
<evidence type="ECO:0000259" key="6">
    <source>
        <dbReference type="PROSITE" id="PS51898"/>
    </source>
</evidence>
<evidence type="ECO:0000259" key="7">
    <source>
        <dbReference type="PROSITE" id="PS51900"/>
    </source>
</evidence>
<dbReference type="SUPFAM" id="SSF56349">
    <property type="entry name" value="DNA breaking-rejoining enzymes"/>
    <property type="match status" value="1"/>
</dbReference>
<dbReference type="Pfam" id="PF00589">
    <property type="entry name" value="Phage_integrase"/>
    <property type="match status" value="1"/>
</dbReference>
<dbReference type="InterPro" id="IPR002104">
    <property type="entry name" value="Integrase_catalytic"/>
</dbReference>
<dbReference type="InterPro" id="IPR053876">
    <property type="entry name" value="Phage_int_M"/>
</dbReference>
<dbReference type="PANTHER" id="PTHR30629:SF2">
    <property type="entry name" value="PROPHAGE INTEGRASE INTS-RELATED"/>
    <property type="match status" value="1"/>
</dbReference>
<sequence>MGRSVGRERNKLTALAINGKKKPGYYGDGDGLYLQVSASGAKSWVLRYSLNKRVREMGLGSASLYGLAQAREMAQGYRKLLTQRIDPIDHRNAEHAKIMLAAAQRRSFEQCAAELHVLKRSSWKNVKHGDQWINTLTTYAYPVFGKKDVTAVSKADVLRALEPIWTTKPETAARVRQRIRAVLDWAAARDYRQNHDPHMWDQISRALPSASEAKKPKHFEACPYLVVNEVINAVRMSGAEEVVRDAFEFLILTAARTGEVLGARWSEIDFAQKRWVIPAERMKASREHRIPLAPRCLEILAHRRDTGSELVFANQKGRMLSNMVFTMLLRRFGYTFTAHGFRSTFRDWCAERTSYPREVCEAALAHTIKDSTEAAYFRSDLFEKRRALMETWATHCAKKGEAMGEVVPIRVREPA</sequence>
<keyword evidence="2" id="KW-0229">DNA integration</keyword>
<dbReference type="GO" id="GO:0006310">
    <property type="term" value="P:DNA recombination"/>
    <property type="evidence" value="ECO:0007669"/>
    <property type="project" value="UniProtKB-KW"/>
</dbReference>
<dbReference type="CDD" id="cd00801">
    <property type="entry name" value="INT_P4_C"/>
    <property type="match status" value="1"/>
</dbReference>
<dbReference type="Gene3D" id="1.10.150.130">
    <property type="match status" value="1"/>
</dbReference>
<feature type="domain" description="Tyr recombinase" evidence="6">
    <location>
        <begin position="214"/>
        <end position="389"/>
    </location>
</feature>
<dbReference type="KEGG" id="mlir:LPB04_23160"/>
<dbReference type="EMBL" id="CP062941">
    <property type="protein sequence ID" value="QOL49735.1"/>
    <property type="molecule type" value="Genomic_DNA"/>
</dbReference>
<dbReference type="InterPro" id="IPR025166">
    <property type="entry name" value="Integrase_DNA_bind_dom"/>
</dbReference>
<dbReference type="GO" id="GO:0003677">
    <property type="term" value="F:DNA binding"/>
    <property type="evidence" value="ECO:0007669"/>
    <property type="project" value="UniProtKB-UniRule"/>
</dbReference>
<evidence type="ECO:0000313" key="8">
    <source>
        <dbReference type="EMBL" id="QOL49735.1"/>
    </source>
</evidence>
<keyword evidence="3 5" id="KW-0238">DNA-binding</keyword>
<dbReference type="Pfam" id="PF13356">
    <property type="entry name" value="Arm-DNA-bind_3"/>
    <property type="match status" value="1"/>
</dbReference>
<gene>
    <name evidence="8" type="ORF">LPB04_23160</name>
</gene>
<dbReference type="Gene3D" id="3.30.160.390">
    <property type="entry name" value="Integrase, DNA-binding domain"/>
    <property type="match status" value="1"/>
</dbReference>
<feature type="domain" description="Core-binding (CB)" evidence="7">
    <location>
        <begin position="106"/>
        <end position="187"/>
    </location>
</feature>
<dbReference type="PROSITE" id="PS51898">
    <property type="entry name" value="TYR_RECOMBINASE"/>
    <property type="match status" value="1"/>
</dbReference>
<keyword evidence="9" id="KW-1185">Reference proteome</keyword>
<keyword evidence="4" id="KW-0233">DNA recombination</keyword>
<dbReference type="Proteomes" id="UP000593875">
    <property type="component" value="Chromosome"/>
</dbReference>
<dbReference type="InterPro" id="IPR050808">
    <property type="entry name" value="Phage_Integrase"/>
</dbReference>
<evidence type="ECO:0000256" key="2">
    <source>
        <dbReference type="ARBA" id="ARBA00022908"/>
    </source>
</evidence>
<dbReference type="AlphaFoldDB" id="A0A7L9U6E5"/>
<comment type="similarity">
    <text evidence="1">Belongs to the 'phage' integrase family.</text>
</comment>
<proteinExistence type="inferred from homology"/>
<dbReference type="Pfam" id="PF22022">
    <property type="entry name" value="Phage_int_M"/>
    <property type="match status" value="1"/>
</dbReference>
<evidence type="ECO:0000313" key="9">
    <source>
        <dbReference type="Proteomes" id="UP000593875"/>
    </source>
</evidence>
<dbReference type="Gene3D" id="1.10.443.10">
    <property type="entry name" value="Intergrase catalytic core"/>
    <property type="match status" value="1"/>
</dbReference>
<accession>A0A7L9U6E5</accession>
<dbReference type="PANTHER" id="PTHR30629">
    <property type="entry name" value="PROPHAGE INTEGRASE"/>
    <property type="match status" value="1"/>
</dbReference>
<evidence type="ECO:0000256" key="3">
    <source>
        <dbReference type="ARBA" id="ARBA00023125"/>
    </source>
</evidence>
<evidence type="ECO:0000256" key="5">
    <source>
        <dbReference type="PROSITE-ProRule" id="PRU01248"/>
    </source>
</evidence>
<organism evidence="8 9">
    <name type="scientific">Massilia litorea</name>
    <dbReference type="NCBI Taxonomy" id="2769491"/>
    <lineage>
        <taxon>Bacteria</taxon>
        <taxon>Pseudomonadati</taxon>
        <taxon>Pseudomonadota</taxon>
        <taxon>Betaproteobacteria</taxon>
        <taxon>Burkholderiales</taxon>
        <taxon>Oxalobacteraceae</taxon>
        <taxon>Telluria group</taxon>
        <taxon>Massilia</taxon>
    </lineage>
</organism>
<dbReference type="InterPro" id="IPR011010">
    <property type="entry name" value="DNA_brk_join_enz"/>
</dbReference>
<name>A0A7L9U6E5_9BURK</name>
<dbReference type="InterPro" id="IPR044068">
    <property type="entry name" value="CB"/>
</dbReference>
<dbReference type="InterPro" id="IPR038488">
    <property type="entry name" value="Integrase_DNA-bd_sf"/>
</dbReference>
<evidence type="ECO:0000256" key="4">
    <source>
        <dbReference type="ARBA" id="ARBA00023172"/>
    </source>
</evidence>
<dbReference type="InterPro" id="IPR010998">
    <property type="entry name" value="Integrase_recombinase_N"/>
</dbReference>